<keyword evidence="2" id="KW-0229">DNA integration</keyword>
<dbReference type="InterPro" id="IPR004107">
    <property type="entry name" value="Integrase_SAM-like_N"/>
</dbReference>
<dbReference type="PROSITE" id="PS51898">
    <property type="entry name" value="TYR_RECOMBINASE"/>
    <property type="match status" value="1"/>
</dbReference>
<evidence type="ECO:0000256" key="1">
    <source>
        <dbReference type="ARBA" id="ARBA00004496"/>
    </source>
</evidence>
<dbReference type="EMBL" id="JAGSOY010000015">
    <property type="protein sequence ID" value="MBU2711151.1"/>
    <property type="molecule type" value="Genomic_DNA"/>
</dbReference>
<protein>
    <submittedName>
        <fullName evidence="6">Tyrosine-type recombinase/integrase</fullName>
    </submittedName>
</protein>
<dbReference type="Gene3D" id="1.10.443.10">
    <property type="entry name" value="Intergrase catalytic core"/>
    <property type="match status" value="1"/>
</dbReference>
<dbReference type="InterPro" id="IPR050090">
    <property type="entry name" value="Tyrosine_recombinase_XerCD"/>
</dbReference>
<name>A0ABS5ZCV3_9GAMM</name>
<keyword evidence="4" id="KW-0233">DNA recombination</keyword>
<dbReference type="InterPro" id="IPR010998">
    <property type="entry name" value="Integrase_recombinase_N"/>
</dbReference>
<dbReference type="CDD" id="cd00397">
    <property type="entry name" value="DNA_BRE_C"/>
    <property type="match status" value="1"/>
</dbReference>
<comment type="subcellular location">
    <subcellularLocation>
        <location evidence="1">Cytoplasm</location>
    </subcellularLocation>
</comment>
<dbReference type="Proteomes" id="UP000690515">
    <property type="component" value="Unassembled WGS sequence"/>
</dbReference>
<sequence>MKPLELSITALAESSTLSPLPTKPSLNNGIGANNDVEAITVFLKARGGRSEHTLRRYQRECQRFLAWLNWQQGITLKRLTLKDLQQYHQFLQDPPLRWQYCTSQTSYTVAELFPFPVKKGSGFDNIMRVIASLLSFLHQQGYLDRNPAAGMQKLGDKYARGHGTQGAYSLDEWSFICHAVQQLPKATQRQQLHYERARYFISIAYGTAAREHELCTHTHDSIYKTDFGYTWEVLGKGSSRRIIPLNEMVMESIYRFRRIHGAPEQLTAFDTFPFAPSVKPIKQLSPLLYGNNISTRQLRTFYKSLIISLIEQQANVDSHMAQSIISKGFHALRHTALTHLLNQHKLDLEKVRVFAGHSNVNTTAGYILTEREELAKQTQYHGLEWI</sequence>
<proteinExistence type="predicted"/>
<reference evidence="6 7" key="1">
    <citation type="submission" date="2021-04" db="EMBL/GenBank/DDBJ databases">
        <authorList>
            <person name="Pira H."/>
            <person name="Risdian C."/>
            <person name="Wink J."/>
        </authorList>
    </citation>
    <scope>NUCLEOTIDE SEQUENCE [LARGE SCALE GENOMIC DNA]</scope>
    <source>
        <strain evidence="6 7">WH53</strain>
    </source>
</reference>
<evidence type="ECO:0000256" key="3">
    <source>
        <dbReference type="ARBA" id="ARBA00023125"/>
    </source>
</evidence>
<evidence type="ECO:0000256" key="2">
    <source>
        <dbReference type="ARBA" id="ARBA00022908"/>
    </source>
</evidence>
<dbReference type="SUPFAM" id="SSF56349">
    <property type="entry name" value="DNA breaking-rejoining enzymes"/>
    <property type="match status" value="1"/>
</dbReference>
<evidence type="ECO:0000259" key="5">
    <source>
        <dbReference type="PROSITE" id="PS51898"/>
    </source>
</evidence>
<feature type="domain" description="Tyr recombinase" evidence="5">
    <location>
        <begin position="169"/>
        <end position="379"/>
    </location>
</feature>
<dbReference type="InterPro" id="IPR013762">
    <property type="entry name" value="Integrase-like_cat_sf"/>
</dbReference>
<keyword evidence="7" id="KW-1185">Reference proteome</keyword>
<organism evidence="6 7">
    <name type="scientific">Zooshikella harenae</name>
    <dbReference type="NCBI Taxonomy" id="2827238"/>
    <lineage>
        <taxon>Bacteria</taxon>
        <taxon>Pseudomonadati</taxon>
        <taxon>Pseudomonadota</taxon>
        <taxon>Gammaproteobacteria</taxon>
        <taxon>Oceanospirillales</taxon>
        <taxon>Zooshikellaceae</taxon>
        <taxon>Zooshikella</taxon>
    </lineage>
</organism>
<evidence type="ECO:0000313" key="6">
    <source>
        <dbReference type="EMBL" id="MBU2711151.1"/>
    </source>
</evidence>
<dbReference type="InterPro" id="IPR002104">
    <property type="entry name" value="Integrase_catalytic"/>
</dbReference>
<comment type="caution">
    <text evidence="6">The sequence shown here is derived from an EMBL/GenBank/DDBJ whole genome shotgun (WGS) entry which is preliminary data.</text>
</comment>
<dbReference type="PANTHER" id="PTHR30349:SF77">
    <property type="entry name" value="TYROSINE RECOMBINASE XERC"/>
    <property type="match status" value="1"/>
</dbReference>
<gene>
    <name evidence="6" type="ORF">KCG35_08770</name>
</gene>
<dbReference type="InterPro" id="IPR011010">
    <property type="entry name" value="DNA_brk_join_enz"/>
</dbReference>
<dbReference type="RefSeq" id="WP_215819310.1">
    <property type="nucleotide sequence ID" value="NZ_JAGSOY010000015.1"/>
</dbReference>
<dbReference type="Pfam" id="PF02899">
    <property type="entry name" value="Phage_int_SAM_1"/>
    <property type="match status" value="1"/>
</dbReference>
<dbReference type="Gene3D" id="1.10.150.130">
    <property type="match status" value="1"/>
</dbReference>
<accession>A0ABS5ZCV3</accession>
<evidence type="ECO:0000313" key="7">
    <source>
        <dbReference type="Proteomes" id="UP000690515"/>
    </source>
</evidence>
<evidence type="ECO:0000256" key="4">
    <source>
        <dbReference type="ARBA" id="ARBA00023172"/>
    </source>
</evidence>
<dbReference type="PANTHER" id="PTHR30349">
    <property type="entry name" value="PHAGE INTEGRASE-RELATED"/>
    <property type="match status" value="1"/>
</dbReference>
<dbReference type="Pfam" id="PF00589">
    <property type="entry name" value="Phage_integrase"/>
    <property type="match status" value="1"/>
</dbReference>
<keyword evidence="3" id="KW-0238">DNA-binding</keyword>